<dbReference type="Gene3D" id="3.30.40.10">
    <property type="entry name" value="Zinc/RING finger domain, C3HC4 (zinc finger)"/>
    <property type="match status" value="1"/>
</dbReference>
<evidence type="ECO:0008006" key="3">
    <source>
        <dbReference type="Google" id="ProtNLM"/>
    </source>
</evidence>
<proteinExistence type="predicted"/>
<sequence length="153" mass="16956">MLFESSTVTAGTTSSSSVTLCKRCLKVVSGVKCNKCNNVFHPSCAKLSSYVKEREDGAVICCDSNSDIDSRNKPKRQVIVGSKSTNDKKNKLQGVPKTVSLHVYRLSPDTEPNGLVDFLKPTFSVLSCTKYCHLSVLICMPPLRWIFMKNAWM</sequence>
<gene>
    <name evidence="1" type="ORF">ANN_19249</name>
</gene>
<organism evidence="1 2">
    <name type="scientific">Periplaneta americana</name>
    <name type="common">American cockroach</name>
    <name type="synonym">Blatta americana</name>
    <dbReference type="NCBI Taxonomy" id="6978"/>
    <lineage>
        <taxon>Eukaryota</taxon>
        <taxon>Metazoa</taxon>
        <taxon>Ecdysozoa</taxon>
        <taxon>Arthropoda</taxon>
        <taxon>Hexapoda</taxon>
        <taxon>Insecta</taxon>
        <taxon>Pterygota</taxon>
        <taxon>Neoptera</taxon>
        <taxon>Polyneoptera</taxon>
        <taxon>Dictyoptera</taxon>
        <taxon>Blattodea</taxon>
        <taxon>Blattoidea</taxon>
        <taxon>Blattidae</taxon>
        <taxon>Blattinae</taxon>
        <taxon>Periplaneta</taxon>
    </lineage>
</organism>
<evidence type="ECO:0000313" key="2">
    <source>
        <dbReference type="Proteomes" id="UP001148838"/>
    </source>
</evidence>
<dbReference type="Proteomes" id="UP001148838">
    <property type="component" value="Unassembled WGS sequence"/>
</dbReference>
<protein>
    <recommendedName>
        <fullName evidence="3">Phorbol-ester/DAG-type domain-containing protein</fullName>
    </recommendedName>
</protein>
<name>A0ABQ8S9B8_PERAM</name>
<comment type="caution">
    <text evidence="1">The sequence shown here is derived from an EMBL/GenBank/DDBJ whole genome shotgun (WGS) entry which is preliminary data.</text>
</comment>
<accession>A0ABQ8S9B8</accession>
<dbReference type="InterPro" id="IPR013083">
    <property type="entry name" value="Znf_RING/FYVE/PHD"/>
</dbReference>
<dbReference type="EMBL" id="JAJSOF020000031">
    <property type="protein sequence ID" value="KAJ4430659.1"/>
    <property type="molecule type" value="Genomic_DNA"/>
</dbReference>
<keyword evidence="2" id="KW-1185">Reference proteome</keyword>
<evidence type="ECO:0000313" key="1">
    <source>
        <dbReference type="EMBL" id="KAJ4430659.1"/>
    </source>
</evidence>
<reference evidence="1 2" key="1">
    <citation type="journal article" date="2022" name="Allergy">
        <title>Genome assembly and annotation of Periplaneta americana reveal a comprehensive cockroach allergen profile.</title>
        <authorList>
            <person name="Wang L."/>
            <person name="Xiong Q."/>
            <person name="Saelim N."/>
            <person name="Wang L."/>
            <person name="Nong W."/>
            <person name="Wan A.T."/>
            <person name="Shi M."/>
            <person name="Liu X."/>
            <person name="Cao Q."/>
            <person name="Hui J.H.L."/>
            <person name="Sookrung N."/>
            <person name="Leung T.F."/>
            <person name="Tungtrongchitr A."/>
            <person name="Tsui S.K.W."/>
        </authorList>
    </citation>
    <scope>NUCLEOTIDE SEQUENCE [LARGE SCALE GENOMIC DNA]</scope>
    <source>
        <strain evidence="1">PWHHKU_190912</strain>
    </source>
</reference>